<evidence type="ECO:0000256" key="2">
    <source>
        <dbReference type="ARBA" id="ARBA00010393"/>
    </source>
</evidence>
<dbReference type="GO" id="GO:0005524">
    <property type="term" value="F:ATP binding"/>
    <property type="evidence" value="ECO:0007669"/>
    <property type="project" value="UniProtKB-KW"/>
</dbReference>
<name>A0A2U1AVY9_9BACT</name>
<evidence type="ECO:0000256" key="5">
    <source>
        <dbReference type="ARBA" id="ARBA00022840"/>
    </source>
</evidence>
<dbReference type="Pfam" id="PF02562">
    <property type="entry name" value="PhoH"/>
    <property type="match status" value="1"/>
</dbReference>
<feature type="domain" description="PhoH-like protein" evidence="7">
    <location>
        <begin position="112"/>
        <end position="315"/>
    </location>
</feature>
<evidence type="ECO:0000256" key="6">
    <source>
        <dbReference type="ARBA" id="ARBA00039970"/>
    </source>
</evidence>
<dbReference type="EMBL" id="QEKH01000016">
    <property type="protein sequence ID" value="PVY40609.1"/>
    <property type="molecule type" value="Genomic_DNA"/>
</dbReference>
<keyword evidence="5" id="KW-0067">ATP-binding</keyword>
<keyword evidence="9" id="KW-1185">Reference proteome</keyword>
<proteinExistence type="inferred from homology"/>
<sequence length="326" mass="37615">MAADNRFYFEKGLTIHTACAGDEVKNLRYLESVFDVKLVARDNWVEIRGGDAETARVKAFLEELSRFYELRKHQLETRDFEFLCRSFRDRRENDLRDLWNERISVSPKKREVMPRSRRQMEYVRAMRGRDMVFGIGPAGTGKTYLAMAMAVSEFLKGNVSRIILTRPARESGENLGFLPGSLEEKIMPYLRPLYDALYDMMSFDEVSALIERNVIEVAPLAFMRGRTLNNAFIILDEAQNTTTEQMLMFLTRMGFNSKCVITGDPSQSDLGSREGSGLRHAISHLRNIQEIAFIFFETRDVVRHALLEKIILAYQDKPASQPEKEQ</sequence>
<dbReference type="Gene3D" id="3.40.50.300">
    <property type="entry name" value="P-loop containing nucleotide triphosphate hydrolases"/>
    <property type="match status" value="1"/>
</dbReference>
<comment type="caution">
    <text evidence="8">The sequence shown here is derived from an EMBL/GenBank/DDBJ whole genome shotgun (WGS) entry which is preliminary data.</text>
</comment>
<reference evidence="8 9" key="1">
    <citation type="submission" date="2018-04" db="EMBL/GenBank/DDBJ databases">
        <title>Genomic Encyclopedia of Type Strains, Phase IV (KMG-IV): sequencing the most valuable type-strain genomes for metagenomic binning, comparative biology and taxonomic classification.</title>
        <authorList>
            <person name="Goeker M."/>
        </authorList>
    </citation>
    <scope>NUCLEOTIDE SEQUENCE [LARGE SCALE GENOMIC DNA]</scope>
    <source>
        <strain evidence="8 9">DSM 14823</strain>
    </source>
</reference>
<evidence type="ECO:0000259" key="7">
    <source>
        <dbReference type="Pfam" id="PF02562"/>
    </source>
</evidence>
<protein>
    <recommendedName>
        <fullName evidence="6">PhoH-like protein</fullName>
    </recommendedName>
</protein>
<dbReference type="PANTHER" id="PTHR30473">
    <property type="entry name" value="PROTEIN PHOH"/>
    <property type="match status" value="1"/>
</dbReference>
<evidence type="ECO:0000256" key="3">
    <source>
        <dbReference type="ARBA" id="ARBA00022490"/>
    </source>
</evidence>
<comment type="subcellular location">
    <subcellularLocation>
        <location evidence="1">Cytoplasm</location>
    </subcellularLocation>
</comment>
<evidence type="ECO:0000256" key="1">
    <source>
        <dbReference type="ARBA" id="ARBA00004496"/>
    </source>
</evidence>
<dbReference type="AlphaFoldDB" id="A0A2U1AVY9"/>
<accession>A0A2U1AVY9</accession>
<dbReference type="RefSeq" id="WP_116884314.1">
    <property type="nucleotide sequence ID" value="NZ_CABMMC010000011.1"/>
</dbReference>
<evidence type="ECO:0000313" key="9">
    <source>
        <dbReference type="Proteomes" id="UP000245959"/>
    </source>
</evidence>
<organism evidence="8 9">
    <name type="scientific">Victivallis vadensis</name>
    <dbReference type="NCBI Taxonomy" id="172901"/>
    <lineage>
        <taxon>Bacteria</taxon>
        <taxon>Pseudomonadati</taxon>
        <taxon>Lentisphaerota</taxon>
        <taxon>Lentisphaeria</taxon>
        <taxon>Victivallales</taxon>
        <taxon>Victivallaceae</taxon>
        <taxon>Victivallis</taxon>
    </lineage>
</organism>
<keyword evidence="4" id="KW-0547">Nucleotide-binding</keyword>
<dbReference type="GeneID" id="78295612"/>
<dbReference type="InterPro" id="IPR003714">
    <property type="entry name" value="PhoH"/>
</dbReference>
<dbReference type="FunFam" id="3.40.50.300:FF:000013">
    <property type="entry name" value="PhoH family ATPase"/>
    <property type="match status" value="1"/>
</dbReference>
<dbReference type="OrthoDB" id="9805148at2"/>
<dbReference type="SUPFAM" id="SSF52540">
    <property type="entry name" value="P-loop containing nucleoside triphosphate hydrolases"/>
    <property type="match status" value="1"/>
</dbReference>
<keyword evidence="3" id="KW-0963">Cytoplasm</keyword>
<evidence type="ECO:0000256" key="4">
    <source>
        <dbReference type="ARBA" id="ARBA00022741"/>
    </source>
</evidence>
<dbReference type="Proteomes" id="UP000245959">
    <property type="component" value="Unassembled WGS sequence"/>
</dbReference>
<dbReference type="InterPro" id="IPR051451">
    <property type="entry name" value="PhoH2-like"/>
</dbReference>
<evidence type="ECO:0000313" key="8">
    <source>
        <dbReference type="EMBL" id="PVY40609.1"/>
    </source>
</evidence>
<dbReference type="GO" id="GO:0005829">
    <property type="term" value="C:cytosol"/>
    <property type="evidence" value="ECO:0007669"/>
    <property type="project" value="TreeGrafter"/>
</dbReference>
<gene>
    <name evidence="8" type="ORF">C8D82_11660</name>
</gene>
<dbReference type="PANTHER" id="PTHR30473:SF1">
    <property type="entry name" value="PHOH-LIKE PROTEIN"/>
    <property type="match status" value="1"/>
</dbReference>
<dbReference type="InterPro" id="IPR027417">
    <property type="entry name" value="P-loop_NTPase"/>
</dbReference>
<comment type="similarity">
    <text evidence="2">Belongs to the PhoH family.</text>
</comment>